<keyword evidence="3" id="KW-0808">Transferase</keyword>
<name>A0A3B0TEV7_9ZZZZ</name>
<dbReference type="PANTHER" id="PTHR47505">
    <property type="entry name" value="DNA UTILIZATION PROTEIN YHGH"/>
    <property type="match status" value="1"/>
</dbReference>
<dbReference type="Gene3D" id="3.40.50.2020">
    <property type="match status" value="1"/>
</dbReference>
<evidence type="ECO:0000259" key="2">
    <source>
        <dbReference type="Pfam" id="PF18912"/>
    </source>
</evidence>
<comment type="similarity">
    <text evidence="1">Belongs to the ComF/GntX family.</text>
</comment>
<dbReference type="SUPFAM" id="SSF53271">
    <property type="entry name" value="PRTase-like"/>
    <property type="match status" value="1"/>
</dbReference>
<evidence type="ECO:0000313" key="3">
    <source>
        <dbReference type="EMBL" id="VAW16478.1"/>
    </source>
</evidence>
<keyword evidence="3" id="KW-0328">Glycosyltransferase</keyword>
<dbReference type="InterPro" id="IPR051910">
    <property type="entry name" value="ComF/GntX_DNA_util-trans"/>
</dbReference>
<feature type="domain" description="Double zinc ribbon" evidence="2">
    <location>
        <begin position="24"/>
        <end position="70"/>
    </location>
</feature>
<dbReference type="GO" id="GO:0016757">
    <property type="term" value="F:glycosyltransferase activity"/>
    <property type="evidence" value="ECO:0007669"/>
    <property type="project" value="UniProtKB-KW"/>
</dbReference>
<dbReference type="Pfam" id="PF18912">
    <property type="entry name" value="DZR_2"/>
    <property type="match status" value="1"/>
</dbReference>
<sequence>MSKGNRISNRTGFLKLPFRIARAVLDHFYPPVCINCEVAVLSPDTLCAGCWRKLRPISAPLCERLGLPFEVFIGPDALSAEAIADPPEFDRARSAFVHNDVARALISRLKFGDRPELAKFCARLMLGAGAQLLEKQTILVPTPLHRSRQFQRRFNQSGELARQMHKQGGFVVDPLLVIRQRPTRPQIGLTARQRAHNVAGAFAVTPDGIERCLGHPLVIIDDVMTTGATVNAITRALRQKGFERIDVISFSRVVIGGTDPI</sequence>
<proteinExistence type="inferred from homology"/>
<dbReference type="CDD" id="cd06223">
    <property type="entry name" value="PRTases_typeI"/>
    <property type="match status" value="1"/>
</dbReference>
<dbReference type="InterPro" id="IPR044005">
    <property type="entry name" value="DZR_2"/>
</dbReference>
<dbReference type="InterPro" id="IPR000836">
    <property type="entry name" value="PRTase_dom"/>
</dbReference>
<dbReference type="EMBL" id="UOEO01000052">
    <property type="protein sequence ID" value="VAW16478.1"/>
    <property type="molecule type" value="Genomic_DNA"/>
</dbReference>
<accession>A0A3B0TEV7</accession>
<dbReference type="PANTHER" id="PTHR47505:SF1">
    <property type="entry name" value="DNA UTILIZATION PROTEIN YHGH"/>
    <property type="match status" value="1"/>
</dbReference>
<dbReference type="AlphaFoldDB" id="A0A3B0TEV7"/>
<protein>
    <submittedName>
        <fullName evidence="3">Competence protein F homolog, phosphoribosyltransferase domain protein YhgH required for utilization of DNA as sole source of carbon and energy</fullName>
    </submittedName>
</protein>
<evidence type="ECO:0000256" key="1">
    <source>
        <dbReference type="ARBA" id="ARBA00008007"/>
    </source>
</evidence>
<reference evidence="3" key="1">
    <citation type="submission" date="2018-06" db="EMBL/GenBank/DDBJ databases">
        <authorList>
            <person name="Zhirakovskaya E."/>
        </authorList>
    </citation>
    <scope>NUCLEOTIDE SEQUENCE</scope>
</reference>
<gene>
    <name evidence="3" type="ORF">MNBD_ALPHA12-760</name>
</gene>
<organism evidence="3">
    <name type="scientific">hydrothermal vent metagenome</name>
    <dbReference type="NCBI Taxonomy" id="652676"/>
    <lineage>
        <taxon>unclassified sequences</taxon>
        <taxon>metagenomes</taxon>
        <taxon>ecological metagenomes</taxon>
    </lineage>
</organism>
<dbReference type="InterPro" id="IPR029057">
    <property type="entry name" value="PRTase-like"/>
</dbReference>